<organism evidence="7 8">
    <name type="scientific">Astrephomene gubernaculifera</name>
    <dbReference type="NCBI Taxonomy" id="47775"/>
    <lineage>
        <taxon>Eukaryota</taxon>
        <taxon>Viridiplantae</taxon>
        <taxon>Chlorophyta</taxon>
        <taxon>core chlorophytes</taxon>
        <taxon>Chlorophyceae</taxon>
        <taxon>CS clade</taxon>
        <taxon>Chlamydomonadales</taxon>
        <taxon>Astrephomenaceae</taxon>
        <taxon>Astrephomene</taxon>
    </lineage>
</organism>
<sequence>MRVQCSICYERTGDLGELDSCLHRFCFPCISRWADTENRCPLCKERFIVITHKRLLQGRGRGQQQQQGQQGQAGRKRTREEAAASEAGADAGAEAAGEAAAGSGSDASDDPDAGEGPRKRLKGVVLETRLVEDRKQRWQPAELLGLDLEALRCQAATGATTPTAWSWRTFPRASGTAPSVSSSGHCWRPQRGGSGGCSSRGSRGRVVGAGAAVGVEVQQGGAAQQRRRRKRQRIPRIPM</sequence>
<dbReference type="PROSITE" id="PS00518">
    <property type="entry name" value="ZF_RING_1"/>
    <property type="match status" value="1"/>
</dbReference>
<comment type="caution">
    <text evidence="7">The sequence shown here is derived from an EMBL/GenBank/DDBJ whole genome shotgun (WGS) entry which is preliminary data.</text>
</comment>
<reference evidence="7 8" key="1">
    <citation type="journal article" date="2021" name="Sci. Rep.">
        <title>Genome sequencing of the multicellular alga Astrephomene provides insights into convergent evolution of germ-soma differentiation.</title>
        <authorList>
            <person name="Yamashita S."/>
            <person name="Yamamoto K."/>
            <person name="Matsuzaki R."/>
            <person name="Suzuki S."/>
            <person name="Yamaguchi H."/>
            <person name="Hirooka S."/>
            <person name="Minakuchi Y."/>
            <person name="Miyagishima S."/>
            <person name="Kawachi M."/>
            <person name="Toyoda A."/>
            <person name="Nozaki H."/>
        </authorList>
    </citation>
    <scope>NUCLEOTIDE SEQUENCE [LARGE SCALE GENOMIC DNA]</scope>
    <source>
        <strain evidence="7 8">NIES-4017</strain>
    </source>
</reference>
<evidence type="ECO:0000256" key="1">
    <source>
        <dbReference type="ARBA" id="ARBA00022723"/>
    </source>
</evidence>
<dbReference type="GO" id="GO:0008270">
    <property type="term" value="F:zinc ion binding"/>
    <property type="evidence" value="ECO:0007669"/>
    <property type="project" value="UniProtKB-KW"/>
</dbReference>
<evidence type="ECO:0000256" key="4">
    <source>
        <dbReference type="PROSITE-ProRule" id="PRU00175"/>
    </source>
</evidence>
<keyword evidence="2 4" id="KW-0863">Zinc-finger</keyword>
<evidence type="ECO:0000259" key="6">
    <source>
        <dbReference type="PROSITE" id="PS50089"/>
    </source>
</evidence>
<dbReference type="PROSITE" id="PS50089">
    <property type="entry name" value="ZF_RING_2"/>
    <property type="match status" value="1"/>
</dbReference>
<dbReference type="EMBL" id="BMAR01000032">
    <property type="protein sequence ID" value="GFR49664.1"/>
    <property type="molecule type" value="Genomic_DNA"/>
</dbReference>
<dbReference type="SUPFAM" id="SSF57850">
    <property type="entry name" value="RING/U-box"/>
    <property type="match status" value="1"/>
</dbReference>
<keyword evidence="1" id="KW-0479">Metal-binding</keyword>
<feature type="region of interest" description="Disordered" evidence="5">
    <location>
        <begin position="58"/>
        <end position="120"/>
    </location>
</feature>
<keyword evidence="3" id="KW-0862">Zinc</keyword>
<evidence type="ECO:0000256" key="5">
    <source>
        <dbReference type="SAM" id="MobiDB-lite"/>
    </source>
</evidence>
<accession>A0AAD3DX18</accession>
<feature type="compositionally biased region" description="Basic residues" evidence="5">
    <location>
        <begin position="225"/>
        <end position="239"/>
    </location>
</feature>
<dbReference type="InterPro" id="IPR001841">
    <property type="entry name" value="Znf_RING"/>
</dbReference>
<feature type="region of interest" description="Disordered" evidence="5">
    <location>
        <begin position="176"/>
        <end position="204"/>
    </location>
</feature>
<evidence type="ECO:0000313" key="8">
    <source>
        <dbReference type="Proteomes" id="UP001054857"/>
    </source>
</evidence>
<evidence type="ECO:0000313" key="7">
    <source>
        <dbReference type="EMBL" id="GFR49664.1"/>
    </source>
</evidence>
<evidence type="ECO:0000256" key="3">
    <source>
        <dbReference type="ARBA" id="ARBA00022833"/>
    </source>
</evidence>
<name>A0AAD3DX18_9CHLO</name>
<dbReference type="InterPro" id="IPR018957">
    <property type="entry name" value="Znf_C3HC4_RING-type"/>
</dbReference>
<keyword evidence="8" id="KW-1185">Reference proteome</keyword>
<proteinExistence type="predicted"/>
<feature type="compositionally biased region" description="Low complexity" evidence="5">
    <location>
        <begin position="62"/>
        <end position="73"/>
    </location>
</feature>
<protein>
    <recommendedName>
        <fullName evidence="6">RING-type domain-containing protein</fullName>
    </recommendedName>
</protein>
<dbReference type="Proteomes" id="UP001054857">
    <property type="component" value="Unassembled WGS sequence"/>
</dbReference>
<dbReference type="Gene3D" id="3.30.40.10">
    <property type="entry name" value="Zinc/RING finger domain, C3HC4 (zinc finger)"/>
    <property type="match status" value="1"/>
</dbReference>
<feature type="compositionally biased region" description="Low complexity" evidence="5">
    <location>
        <begin position="84"/>
        <end position="106"/>
    </location>
</feature>
<feature type="region of interest" description="Disordered" evidence="5">
    <location>
        <begin position="217"/>
        <end position="239"/>
    </location>
</feature>
<dbReference type="PANTHER" id="PTHR47177:SF3">
    <property type="entry name" value="F18C1.6 PROTEIN"/>
    <property type="match status" value="1"/>
</dbReference>
<gene>
    <name evidence="7" type="ORF">Agub_g11809</name>
</gene>
<dbReference type="AlphaFoldDB" id="A0AAD3DX18"/>
<dbReference type="InterPro" id="IPR013083">
    <property type="entry name" value="Znf_RING/FYVE/PHD"/>
</dbReference>
<feature type="domain" description="RING-type" evidence="6">
    <location>
        <begin position="5"/>
        <end position="44"/>
    </location>
</feature>
<dbReference type="InterPro" id="IPR017907">
    <property type="entry name" value="Znf_RING_CS"/>
</dbReference>
<dbReference type="PANTHER" id="PTHR47177">
    <property type="entry name" value="F18C1.6 PROTEIN"/>
    <property type="match status" value="1"/>
</dbReference>
<dbReference type="SMART" id="SM00184">
    <property type="entry name" value="RING"/>
    <property type="match status" value="1"/>
</dbReference>
<dbReference type="Pfam" id="PF00097">
    <property type="entry name" value="zf-C3HC4"/>
    <property type="match status" value="1"/>
</dbReference>
<evidence type="ECO:0000256" key="2">
    <source>
        <dbReference type="ARBA" id="ARBA00022771"/>
    </source>
</evidence>